<keyword evidence="6" id="KW-1185">Reference proteome</keyword>
<evidence type="ECO:0000313" key="6">
    <source>
        <dbReference type="Proteomes" id="UP000677054"/>
    </source>
</evidence>
<comment type="similarity">
    <text evidence="1">Belongs to the phosducin family.</text>
</comment>
<dbReference type="InterPro" id="IPR051499">
    <property type="entry name" value="Phosducin-like_reg"/>
</dbReference>
<dbReference type="GO" id="GO:0008277">
    <property type="term" value="P:regulation of G protein-coupled receptor signaling pathway"/>
    <property type="evidence" value="ECO:0007669"/>
    <property type="project" value="InterPro"/>
</dbReference>
<feature type="region of interest" description="Disordered" evidence="3">
    <location>
        <begin position="19"/>
        <end position="61"/>
    </location>
</feature>
<dbReference type="PANTHER" id="PTHR46052">
    <property type="entry name" value="PHOSDUCIN-LIKE PROTEIN"/>
    <property type="match status" value="1"/>
</dbReference>
<dbReference type="InterPro" id="IPR001200">
    <property type="entry name" value="Phosducin"/>
</dbReference>
<keyword evidence="2" id="KW-0597">Phosphoprotein</keyword>
<dbReference type="InterPro" id="IPR024253">
    <property type="entry name" value="Phosducin_thioredoxin-like_dom"/>
</dbReference>
<dbReference type="Proteomes" id="UP000677054">
    <property type="component" value="Unassembled WGS sequence"/>
</dbReference>
<evidence type="ECO:0000313" key="5">
    <source>
        <dbReference type="EMBL" id="CAD7245126.1"/>
    </source>
</evidence>
<accession>A0A7R8X7B7</accession>
<dbReference type="EMBL" id="LR900301">
    <property type="protein sequence ID" value="CAD7245126.1"/>
    <property type="molecule type" value="Genomic_DNA"/>
</dbReference>
<feature type="domain" description="Phosducin" evidence="4">
    <location>
        <begin position="114"/>
        <end position="285"/>
    </location>
</feature>
<dbReference type="Gene3D" id="1.10.168.10">
    <property type="entry name" value="Phosducin, domain 2"/>
    <property type="match status" value="1"/>
</dbReference>
<reference evidence="5" key="1">
    <citation type="submission" date="2020-11" db="EMBL/GenBank/DDBJ databases">
        <authorList>
            <person name="Tran Van P."/>
        </authorList>
    </citation>
    <scope>NUCLEOTIDE SEQUENCE</scope>
</reference>
<dbReference type="InterPro" id="IPR036249">
    <property type="entry name" value="Thioredoxin-like_sf"/>
</dbReference>
<name>A0A7R8X7B7_9CRUS</name>
<protein>
    <recommendedName>
        <fullName evidence="4">Phosducin domain-containing protein</fullName>
    </recommendedName>
</protein>
<sequence>MATLEDKLLGEKLEYYCSSSESDGEHDSDAEFESINKSGPNPASAVVEKPDIGRWEGISTNTGPKGVIKDWQRYKQLETERRAEQDKERLDLIKRLSLTCRSTLDDEKAKEEDEEIQKLLEDSFLETYIQKRMEEMMIQSNSMPTFGKVITLSSGSEFLDAIEKEDKNVTVVIHLYEEHSEACRAMSGSLMCIAQEYPQVKICQLRASSVGVSPQFKSYGVPAILVYKGGNLMATFVSLTQEFGDDFFANEVEGFLIEHGVLPDKSLVPEVIRRKAPEPEHDSDLDLD</sequence>
<dbReference type="SUPFAM" id="SSF52833">
    <property type="entry name" value="Thioredoxin-like"/>
    <property type="match status" value="1"/>
</dbReference>
<evidence type="ECO:0000256" key="1">
    <source>
        <dbReference type="ARBA" id="ARBA00009686"/>
    </source>
</evidence>
<dbReference type="CDD" id="cd02987">
    <property type="entry name" value="Phd_like_Phd"/>
    <property type="match status" value="1"/>
</dbReference>
<evidence type="ECO:0000259" key="4">
    <source>
        <dbReference type="Pfam" id="PF02114"/>
    </source>
</evidence>
<dbReference type="Gene3D" id="3.40.30.10">
    <property type="entry name" value="Glutaredoxin"/>
    <property type="match status" value="1"/>
</dbReference>
<evidence type="ECO:0000256" key="3">
    <source>
        <dbReference type="SAM" id="MobiDB-lite"/>
    </source>
</evidence>
<dbReference type="Pfam" id="PF02114">
    <property type="entry name" value="Phosducin"/>
    <property type="match status" value="1"/>
</dbReference>
<dbReference type="EMBL" id="CAJPEV010000784">
    <property type="protein sequence ID" value="CAG0888527.1"/>
    <property type="molecule type" value="Genomic_DNA"/>
</dbReference>
<dbReference type="InterPro" id="IPR023196">
    <property type="entry name" value="Phosducin_N_dom_sf"/>
</dbReference>
<organism evidence="5">
    <name type="scientific">Darwinula stevensoni</name>
    <dbReference type="NCBI Taxonomy" id="69355"/>
    <lineage>
        <taxon>Eukaryota</taxon>
        <taxon>Metazoa</taxon>
        <taxon>Ecdysozoa</taxon>
        <taxon>Arthropoda</taxon>
        <taxon>Crustacea</taxon>
        <taxon>Oligostraca</taxon>
        <taxon>Ostracoda</taxon>
        <taxon>Podocopa</taxon>
        <taxon>Podocopida</taxon>
        <taxon>Darwinulocopina</taxon>
        <taxon>Darwinuloidea</taxon>
        <taxon>Darwinulidae</taxon>
        <taxon>Darwinula</taxon>
    </lineage>
</organism>
<dbReference type="AlphaFoldDB" id="A0A7R8X7B7"/>
<dbReference type="PRINTS" id="PR00677">
    <property type="entry name" value="PHOSDUCIN"/>
</dbReference>
<evidence type="ECO:0000256" key="2">
    <source>
        <dbReference type="ARBA" id="ARBA00022553"/>
    </source>
</evidence>
<proteinExistence type="inferred from homology"/>
<gene>
    <name evidence="5" type="ORF">DSTB1V02_LOCUS5002</name>
</gene>
<dbReference type="OrthoDB" id="70588at2759"/>
<dbReference type="PANTHER" id="PTHR46052:SF1">
    <property type="entry name" value="PHOSDUCIN-LIKE PROTEIN"/>
    <property type="match status" value="1"/>
</dbReference>